<feature type="compositionally biased region" description="Low complexity" evidence="2">
    <location>
        <begin position="703"/>
        <end position="723"/>
    </location>
</feature>
<dbReference type="PANTHER" id="PTHR12673:SF270">
    <property type="entry name" value="FYVE-TYPE DOMAIN-CONTAINING PROTEIN"/>
    <property type="match status" value="1"/>
</dbReference>
<dbReference type="Pfam" id="PF00621">
    <property type="entry name" value="RhoGEF"/>
    <property type="match status" value="1"/>
</dbReference>
<dbReference type="InterPro" id="IPR051092">
    <property type="entry name" value="FYVE_RhoGEF_PH"/>
</dbReference>
<dbReference type="GO" id="GO:0005737">
    <property type="term" value="C:cytoplasm"/>
    <property type="evidence" value="ECO:0007669"/>
    <property type="project" value="TreeGrafter"/>
</dbReference>
<sequence length="1295" mass="143683">MALVNPSPRKTVPLATGDATRPRDSNLAPTVTKRTFYCSVVVEGSENGRRLPDEIQELVLSLGNPLPSEEENMLTLNRTSSSGTSDPAAQRKRALTDTSSLNSVITELVTSERSYVRRLQILKNDYADPLRNFARSSETSIIAPYEAKTLFGNIDNLLPVNEAFLTDLEKMLAPNGANLVGGVGDVALKHFLEHKGFEQYKHYYAKREEAQSIFEREMTKRGSRFLQFIEHIKYQSTDPKNRVGLRELLMEPVQRIPRYTLLFRTMLKYMGPDDPQREKIIEADEIASKIAQAEADDATKQAMIMFCLTSSIENCPANLFSHQRRFVDYIDVEDVIGDPSAAPGTGSPTILHCTLFLFDDKLVIAKRSNGDKSGKALAGLDNMEKLSKTGTLPKRRHAMSCKGVLDVTDVVVSDPGGAEMSVYLESPPTDQSERWSGRPNRQMVVVTPPMPANMDPLHTESVKRRFLENLWQVQAKFRARAGQSVVLANRTTLARTYYNVYTRTAFLQEIKKTKAVVHIDPEGTADPVPFGMDGPPYVRIRLQPIAGGLCRFGVGSSDPEDESEEDIVQLDRVPSRIVQTIHQFGLFTFRTGSKYSMPGTPTSRSKSSIFGLDAISRNLFSGRPGSTMDFLSGTISSHRRTKSATSRASIMSGTTNTTTTADSIFKSGRTNSTVGTSVGDDASSYSSRSSKRKHDRGTSETGSISRLTSASLSSLSRSLTRSRSQSRERVDQTSDYSDLEDDEATLNPMFQKDNSDYNLQYQLDLARHNSLLQPGGKPLPPINMDEPVEDTIYEGMLSCLLTLLWLTVSTDALSLRHLTRPSTPSKRPGSPAFSDYRPDSRQSVKRPSGPRSPSPLPPPRNEDLSDPDSAEYNLSNSLPVTSGMPWTRQNSPRSRRDRLGDLTPRPPTATVASLTSSGSTIEPLSIKKKTSVNGRNNHPFPTTPTPRRTMAKNSPLIRPDRSNSSTSTSTRRTSGSKKSPQFTRVKPVAPGQPIKVELVDDILQTVVSAKDDIESSHRAVRKIKVEVGKLASTSGGSTPEGEGSEPSTRPSSPDKPVPLRTPPPHQQPTPLTKEAQARLQEMKSMIMRRGETPLRMRTALFEDVGTPRSRDRSGSLDQFSVRQQSHHRPGSSGGVPHHNQPNHVVAQTAQTLTSLSTEADDGLAKVLKANEDLQRDLKDMSSKFKEKLVDLERMRLDLASAKRQTEFVKQLLADATAEKEIMYETFNEELDEMFSNLQLPDDDKAWPAILDDLKTTKEEKNQLKKEKSALERRLAESEHQRNEYEVLLHHHGLIP</sequence>
<dbReference type="CDD" id="cd00160">
    <property type="entry name" value="RhoGEF"/>
    <property type="match status" value="1"/>
</dbReference>
<dbReference type="SMART" id="SM00325">
    <property type="entry name" value="RhoGEF"/>
    <property type="match status" value="1"/>
</dbReference>
<feature type="compositionally biased region" description="Low complexity" evidence="2">
    <location>
        <begin position="1032"/>
        <end position="1048"/>
    </location>
</feature>
<feature type="compositionally biased region" description="Pro residues" evidence="2">
    <location>
        <begin position="1053"/>
        <end position="1067"/>
    </location>
</feature>
<reference evidence="4 5" key="1">
    <citation type="journal article" date="2019" name="Nat. Ecol. Evol.">
        <title>Megaphylogeny resolves global patterns of mushroom evolution.</title>
        <authorList>
            <person name="Varga T."/>
            <person name="Krizsan K."/>
            <person name="Foldi C."/>
            <person name="Dima B."/>
            <person name="Sanchez-Garcia M."/>
            <person name="Sanchez-Ramirez S."/>
            <person name="Szollosi G.J."/>
            <person name="Szarkandi J.G."/>
            <person name="Papp V."/>
            <person name="Albert L."/>
            <person name="Andreopoulos W."/>
            <person name="Angelini C."/>
            <person name="Antonin V."/>
            <person name="Barry K.W."/>
            <person name="Bougher N.L."/>
            <person name="Buchanan P."/>
            <person name="Buyck B."/>
            <person name="Bense V."/>
            <person name="Catcheside P."/>
            <person name="Chovatia M."/>
            <person name="Cooper J."/>
            <person name="Damon W."/>
            <person name="Desjardin D."/>
            <person name="Finy P."/>
            <person name="Geml J."/>
            <person name="Haridas S."/>
            <person name="Hughes K."/>
            <person name="Justo A."/>
            <person name="Karasinski D."/>
            <person name="Kautmanova I."/>
            <person name="Kiss B."/>
            <person name="Kocsube S."/>
            <person name="Kotiranta H."/>
            <person name="LaButti K.M."/>
            <person name="Lechner B.E."/>
            <person name="Liimatainen K."/>
            <person name="Lipzen A."/>
            <person name="Lukacs Z."/>
            <person name="Mihaltcheva S."/>
            <person name="Morgado L.N."/>
            <person name="Niskanen T."/>
            <person name="Noordeloos M.E."/>
            <person name="Ohm R.A."/>
            <person name="Ortiz-Santana B."/>
            <person name="Ovrebo C."/>
            <person name="Racz N."/>
            <person name="Riley R."/>
            <person name="Savchenko A."/>
            <person name="Shiryaev A."/>
            <person name="Soop K."/>
            <person name="Spirin V."/>
            <person name="Szebenyi C."/>
            <person name="Tomsovsky M."/>
            <person name="Tulloss R.E."/>
            <person name="Uehling J."/>
            <person name="Grigoriev I.V."/>
            <person name="Vagvolgyi C."/>
            <person name="Papp T."/>
            <person name="Martin F.M."/>
            <person name="Miettinen O."/>
            <person name="Hibbett D.S."/>
            <person name="Nagy L.G."/>
        </authorList>
    </citation>
    <scope>NUCLEOTIDE SEQUENCE [LARGE SCALE GENOMIC DNA]</scope>
    <source>
        <strain evidence="4 5">FP101781</strain>
    </source>
</reference>
<keyword evidence="1" id="KW-0175">Coiled coil</keyword>
<feature type="region of interest" description="Disordered" evidence="2">
    <location>
        <begin position="1102"/>
        <end position="1141"/>
    </location>
</feature>
<feature type="region of interest" description="Disordered" evidence="2">
    <location>
        <begin position="1"/>
        <end position="27"/>
    </location>
</feature>
<keyword evidence="5" id="KW-1185">Reference proteome</keyword>
<feature type="compositionally biased region" description="Pro residues" evidence="2">
    <location>
        <begin position="850"/>
        <end position="859"/>
    </location>
</feature>
<feature type="region of interest" description="Disordered" evidence="2">
    <location>
        <begin position="818"/>
        <end position="989"/>
    </location>
</feature>
<dbReference type="PANTHER" id="PTHR12673">
    <property type="entry name" value="FACIOGENITAL DYSPLASIA PROTEIN"/>
    <property type="match status" value="1"/>
</dbReference>
<feature type="compositionally biased region" description="Polar residues" evidence="2">
    <location>
        <begin position="910"/>
        <end position="922"/>
    </location>
</feature>
<dbReference type="GO" id="GO:0005085">
    <property type="term" value="F:guanyl-nucleotide exchange factor activity"/>
    <property type="evidence" value="ECO:0007669"/>
    <property type="project" value="InterPro"/>
</dbReference>
<proteinExistence type="predicted"/>
<evidence type="ECO:0000259" key="3">
    <source>
        <dbReference type="PROSITE" id="PS50010"/>
    </source>
</evidence>
<feature type="compositionally biased region" description="Polar residues" evidence="2">
    <location>
        <begin position="643"/>
        <end position="653"/>
    </location>
</feature>
<name>A0A4Y7TPF5_COPMI</name>
<comment type="caution">
    <text evidence="4">The sequence shown here is derived from an EMBL/GenBank/DDBJ whole genome shotgun (WGS) entry which is preliminary data.</text>
</comment>
<protein>
    <recommendedName>
        <fullName evidence="3">DH domain-containing protein</fullName>
    </recommendedName>
</protein>
<dbReference type="STRING" id="71717.A0A4Y7TPF5"/>
<evidence type="ECO:0000256" key="1">
    <source>
        <dbReference type="SAM" id="Coils"/>
    </source>
</evidence>
<dbReference type="OrthoDB" id="660555at2759"/>
<evidence type="ECO:0000256" key="2">
    <source>
        <dbReference type="SAM" id="MobiDB-lite"/>
    </source>
</evidence>
<evidence type="ECO:0000313" key="4">
    <source>
        <dbReference type="EMBL" id="TEB35824.1"/>
    </source>
</evidence>
<dbReference type="SUPFAM" id="SSF48065">
    <property type="entry name" value="DBL homology domain (DH-domain)"/>
    <property type="match status" value="1"/>
</dbReference>
<gene>
    <name evidence="4" type="ORF">FA13DRAFT_1753321</name>
</gene>
<feature type="region of interest" description="Disordered" evidence="2">
    <location>
        <begin position="1031"/>
        <end position="1075"/>
    </location>
</feature>
<feature type="coiled-coil region" evidence="1">
    <location>
        <begin position="1253"/>
        <end position="1287"/>
    </location>
</feature>
<feature type="domain" description="DH" evidence="3">
    <location>
        <begin position="100"/>
        <end position="297"/>
    </location>
</feature>
<dbReference type="InterPro" id="IPR000219">
    <property type="entry name" value="DH_dom"/>
</dbReference>
<feature type="coiled-coil region" evidence="1">
    <location>
        <begin position="1163"/>
        <end position="1218"/>
    </location>
</feature>
<organism evidence="4 5">
    <name type="scientific">Coprinellus micaceus</name>
    <name type="common">Glistening ink-cap mushroom</name>
    <name type="synonym">Coprinus micaceus</name>
    <dbReference type="NCBI Taxonomy" id="71717"/>
    <lineage>
        <taxon>Eukaryota</taxon>
        <taxon>Fungi</taxon>
        <taxon>Dikarya</taxon>
        <taxon>Basidiomycota</taxon>
        <taxon>Agaricomycotina</taxon>
        <taxon>Agaricomycetes</taxon>
        <taxon>Agaricomycetidae</taxon>
        <taxon>Agaricales</taxon>
        <taxon>Agaricineae</taxon>
        <taxon>Psathyrellaceae</taxon>
        <taxon>Coprinellus</taxon>
    </lineage>
</organism>
<evidence type="ECO:0000313" key="5">
    <source>
        <dbReference type="Proteomes" id="UP000298030"/>
    </source>
</evidence>
<dbReference type="Gene3D" id="1.20.900.10">
    <property type="entry name" value="Dbl homology (DH) domain"/>
    <property type="match status" value="1"/>
</dbReference>
<dbReference type="EMBL" id="QPFP01000007">
    <property type="protein sequence ID" value="TEB35824.1"/>
    <property type="molecule type" value="Genomic_DNA"/>
</dbReference>
<accession>A0A4Y7TPF5</accession>
<dbReference type="InterPro" id="IPR035899">
    <property type="entry name" value="DBL_dom_sf"/>
</dbReference>
<dbReference type="Proteomes" id="UP000298030">
    <property type="component" value="Unassembled WGS sequence"/>
</dbReference>
<feature type="compositionally biased region" description="Low complexity" evidence="2">
    <location>
        <begin position="962"/>
        <end position="979"/>
    </location>
</feature>
<feature type="region of interest" description="Disordered" evidence="2">
    <location>
        <begin position="631"/>
        <end position="743"/>
    </location>
</feature>
<dbReference type="PROSITE" id="PS50010">
    <property type="entry name" value="DH_2"/>
    <property type="match status" value="1"/>
</dbReference>